<evidence type="ECO:0000256" key="4">
    <source>
        <dbReference type="ARBA" id="ARBA00022989"/>
    </source>
</evidence>
<evidence type="ECO:0000256" key="5">
    <source>
        <dbReference type="ARBA" id="ARBA00023002"/>
    </source>
</evidence>
<keyword evidence="6" id="KW-0843">Virulence</keyword>
<evidence type="ECO:0000256" key="3">
    <source>
        <dbReference type="ARBA" id="ARBA00022692"/>
    </source>
</evidence>
<keyword evidence="7 11" id="KW-0472">Membrane</keyword>
<reference evidence="13" key="1">
    <citation type="journal article" date="2013" name="Genome Announc.">
        <title>Draft genome sequence of the ascomycete Phaeoacremonium aleophilum strain UCR-PA7, a causal agent of the esca disease complex in grapevines.</title>
        <authorList>
            <person name="Blanco-Ulate B."/>
            <person name="Rolshausen P."/>
            <person name="Cantu D."/>
        </authorList>
    </citation>
    <scope>NUCLEOTIDE SEQUENCE [LARGE SCALE GENOMIC DNA]</scope>
    <source>
        <strain evidence="13">UCR-PA7</strain>
    </source>
</reference>
<keyword evidence="8" id="KW-0325">Glycoprotein</keyword>
<dbReference type="RefSeq" id="XP_007918496.1">
    <property type="nucleotide sequence ID" value="XM_007920305.1"/>
</dbReference>
<keyword evidence="5" id="KW-0560">Oxidoreductase</keyword>
<dbReference type="KEGG" id="tmn:UCRPA7_7782"/>
<keyword evidence="4 11" id="KW-1133">Transmembrane helix</keyword>
<feature type="region of interest" description="Disordered" evidence="10">
    <location>
        <begin position="1"/>
        <end position="43"/>
    </location>
</feature>
<dbReference type="GeneID" id="19328571"/>
<sequence length="265" mass="30732">MEPQRHKYENIQLTSDDHDESSTEVDESLMGDEKQWDGEHMQSLSKRQRRSRLLSALSSCRWIVDTLLLLVILGLLVREQLRKRPVNPWDFTGDMTGVGPRFSQQITKFSPDQSYAPDNTSEFFRPEVLDKWNALMPKGMGFVWVNDTKKYHDLPTPIDWPDKTVFTTSLTHQLHCLYAMVQTYSGLTSNTTVPDDHHWHMIHCFDYLRQSIMCCGDMALEGHETTSPKFMGGSDGWDAKHVCKDYNQVKGYLESVRAYDDQLIY</sequence>
<dbReference type="EMBL" id="KB933323">
    <property type="protein sequence ID" value="EON96705.1"/>
    <property type="molecule type" value="Genomic_DNA"/>
</dbReference>
<evidence type="ECO:0000256" key="10">
    <source>
        <dbReference type="SAM" id="MobiDB-lite"/>
    </source>
</evidence>
<evidence type="ECO:0008006" key="14">
    <source>
        <dbReference type="Google" id="ProtNLM"/>
    </source>
</evidence>
<organism evidence="12 13">
    <name type="scientific">Phaeoacremonium minimum (strain UCR-PA7)</name>
    <name type="common">Esca disease fungus</name>
    <name type="synonym">Togninia minima</name>
    <dbReference type="NCBI Taxonomy" id="1286976"/>
    <lineage>
        <taxon>Eukaryota</taxon>
        <taxon>Fungi</taxon>
        <taxon>Dikarya</taxon>
        <taxon>Ascomycota</taxon>
        <taxon>Pezizomycotina</taxon>
        <taxon>Sordariomycetes</taxon>
        <taxon>Sordariomycetidae</taxon>
        <taxon>Togniniales</taxon>
        <taxon>Togniniaceae</taxon>
        <taxon>Phaeoacremonium</taxon>
    </lineage>
</organism>
<evidence type="ECO:0000256" key="8">
    <source>
        <dbReference type="ARBA" id="ARBA00023180"/>
    </source>
</evidence>
<dbReference type="GO" id="GO:0016491">
    <property type="term" value="F:oxidoreductase activity"/>
    <property type="evidence" value="ECO:0007669"/>
    <property type="project" value="UniProtKB-KW"/>
</dbReference>
<dbReference type="Proteomes" id="UP000014074">
    <property type="component" value="Unassembled WGS sequence"/>
</dbReference>
<comment type="similarity">
    <text evidence="9">Belongs to the ustYa family.</text>
</comment>
<evidence type="ECO:0000256" key="1">
    <source>
        <dbReference type="ARBA" id="ARBA00004167"/>
    </source>
</evidence>
<evidence type="ECO:0000313" key="13">
    <source>
        <dbReference type="Proteomes" id="UP000014074"/>
    </source>
</evidence>
<keyword evidence="13" id="KW-1185">Reference proteome</keyword>
<accession>R8BBN5</accession>
<dbReference type="Pfam" id="PF11807">
    <property type="entry name" value="UstYa"/>
    <property type="match status" value="1"/>
</dbReference>
<dbReference type="PANTHER" id="PTHR33365:SF11">
    <property type="entry name" value="TAT PATHWAY SIGNAL SEQUENCE"/>
    <property type="match status" value="1"/>
</dbReference>
<dbReference type="HOGENOM" id="CLU_042941_4_0_1"/>
<dbReference type="InterPro" id="IPR021765">
    <property type="entry name" value="UstYa-like"/>
</dbReference>
<evidence type="ECO:0000256" key="11">
    <source>
        <dbReference type="SAM" id="Phobius"/>
    </source>
</evidence>
<dbReference type="OrthoDB" id="3687641at2759"/>
<evidence type="ECO:0000256" key="9">
    <source>
        <dbReference type="ARBA" id="ARBA00035112"/>
    </source>
</evidence>
<comment type="subcellular location">
    <subcellularLocation>
        <location evidence="1">Membrane</location>
        <topology evidence="1">Single-pass membrane protein</topology>
    </subcellularLocation>
</comment>
<evidence type="ECO:0000256" key="2">
    <source>
        <dbReference type="ARBA" id="ARBA00004685"/>
    </source>
</evidence>
<protein>
    <recommendedName>
        <fullName evidence="14">Oxidase ustYa</fullName>
    </recommendedName>
</protein>
<feature type="compositionally biased region" description="Basic and acidic residues" evidence="10">
    <location>
        <begin position="31"/>
        <end position="40"/>
    </location>
</feature>
<evidence type="ECO:0000256" key="7">
    <source>
        <dbReference type="ARBA" id="ARBA00023136"/>
    </source>
</evidence>
<evidence type="ECO:0000256" key="6">
    <source>
        <dbReference type="ARBA" id="ARBA00023026"/>
    </source>
</evidence>
<dbReference type="PANTHER" id="PTHR33365">
    <property type="entry name" value="YALI0B05434P"/>
    <property type="match status" value="1"/>
</dbReference>
<dbReference type="AlphaFoldDB" id="R8BBN5"/>
<dbReference type="eggNOG" id="ENOG502SMKF">
    <property type="taxonomic scope" value="Eukaryota"/>
</dbReference>
<dbReference type="GO" id="GO:0043386">
    <property type="term" value="P:mycotoxin biosynthetic process"/>
    <property type="evidence" value="ECO:0007669"/>
    <property type="project" value="InterPro"/>
</dbReference>
<feature type="transmembrane region" description="Helical" evidence="11">
    <location>
        <begin position="53"/>
        <end position="77"/>
    </location>
</feature>
<proteinExistence type="inferred from homology"/>
<keyword evidence="3 11" id="KW-0812">Transmembrane</keyword>
<dbReference type="GO" id="GO:0016020">
    <property type="term" value="C:membrane"/>
    <property type="evidence" value="ECO:0007669"/>
    <property type="project" value="UniProtKB-SubCell"/>
</dbReference>
<feature type="compositionally biased region" description="Acidic residues" evidence="10">
    <location>
        <begin position="17"/>
        <end position="30"/>
    </location>
</feature>
<gene>
    <name evidence="12" type="ORF">UCRPA7_7782</name>
</gene>
<evidence type="ECO:0000313" key="12">
    <source>
        <dbReference type="EMBL" id="EON96705.1"/>
    </source>
</evidence>
<name>R8BBN5_PHAM7</name>
<comment type="pathway">
    <text evidence="2">Mycotoxin biosynthesis.</text>
</comment>